<keyword evidence="1" id="KW-0677">Repeat</keyword>
<feature type="non-terminal residue" evidence="4">
    <location>
        <position position="1"/>
    </location>
</feature>
<evidence type="ECO:0000256" key="1">
    <source>
        <dbReference type="ARBA" id="ARBA00022737"/>
    </source>
</evidence>
<dbReference type="Proteomes" id="UP000735302">
    <property type="component" value="Unassembled WGS sequence"/>
</dbReference>
<comment type="caution">
    <text evidence="4">The sequence shown here is derived from an EMBL/GenBank/DDBJ whole genome shotgun (WGS) entry which is preliminary data.</text>
</comment>
<dbReference type="PANTHER" id="PTHR44170">
    <property type="entry name" value="PROTEIN SIDEKICK"/>
    <property type="match status" value="1"/>
</dbReference>
<gene>
    <name evidence="4" type="ORF">PoB_000908500</name>
</gene>
<dbReference type="EMBL" id="BLXT01001013">
    <property type="protein sequence ID" value="GFN82579.1"/>
    <property type="molecule type" value="Genomic_DNA"/>
</dbReference>
<sequence length="179" mass="19600">FGSNESDPNNVERGPRFVKQPSHVVVGTVKLPVTLECVAQGRPQPTYEWLKVSESKKPSLVSRDNRVTITNGKLIIHSPLAARDAGRYQCVASNKLGSILSDPGTVTFGHISDFSNDVPGVVSTNLFQGSVLTCDLPNFHPGKEIRLFRKHRGLLRNMCDDLWAASCLFIALCLSAEPE</sequence>
<dbReference type="Gene3D" id="2.60.40.10">
    <property type="entry name" value="Immunoglobulins"/>
    <property type="match status" value="1"/>
</dbReference>
<dbReference type="PANTHER" id="PTHR44170:SF6">
    <property type="entry name" value="CONTACTIN"/>
    <property type="match status" value="1"/>
</dbReference>
<protein>
    <submittedName>
        <fullName evidence="4">Contactin</fullName>
    </submittedName>
</protein>
<dbReference type="GO" id="GO:0007411">
    <property type="term" value="P:axon guidance"/>
    <property type="evidence" value="ECO:0007669"/>
    <property type="project" value="TreeGrafter"/>
</dbReference>
<keyword evidence="5" id="KW-1185">Reference proteome</keyword>
<dbReference type="SUPFAM" id="SSF48726">
    <property type="entry name" value="Immunoglobulin"/>
    <property type="match status" value="1"/>
</dbReference>
<dbReference type="AlphaFoldDB" id="A0AAV3YHL3"/>
<proteinExistence type="predicted"/>
<keyword evidence="2" id="KW-1015">Disulfide bond</keyword>
<evidence type="ECO:0000313" key="5">
    <source>
        <dbReference type="Proteomes" id="UP000735302"/>
    </source>
</evidence>
<dbReference type="GO" id="GO:0098609">
    <property type="term" value="P:cell-cell adhesion"/>
    <property type="evidence" value="ECO:0007669"/>
    <property type="project" value="TreeGrafter"/>
</dbReference>
<dbReference type="GO" id="GO:0030424">
    <property type="term" value="C:axon"/>
    <property type="evidence" value="ECO:0007669"/>
    <property type="project" value="TreeGrafter"/>
</dbReference>
<dbReference type="SMART" id="SM00408">
    <property type="entry name" value="IGc2"/>
    <property type="match status" value="1"/>
</dbReference>
<dbReference type="InterPro" id="IPR013783">
    <property type="entry name" value="Ig-like_fold"/>
</dbReference>
<evidence type="ECO:0000313" key="4">
    <source>
        <dbReference type="EMBL" id="GFN82579.1"/>
    </source>
</evidence>
<evidence type="ECO:0000259" key="3">
    <source>
        <dbReference type="PROSITE" id="PS50835"/>
    </source>
</evidence>
<dbReference type="InterPro" id="IPR036179">
    <property type="entry name" value="Ig-like_dom_sf"/>
</dbReference>
<feature type="domain" description="Ig-like" evidence="3">
    <location>
        <begin position="15"/>
        <end position="107"/>
    </location>
</feature>
<dbReference type="FunFam" id="2.60.40.10:FF:000064">
    <property type="entry name" value="Contactin 1"/>
    <property type="match status" value="1"/>
</dbReference>
<dbReference type="Pfam" id="PF13927">
    <property type="entry name" value="Ig_3"/>
    <property type="match status" value="1"/>
</dbReference>
<dbReference type="GO" id="GO:0005886">
    <property type="term" value="C:plasma membrane"/>
    <property type="evidence" value="ECO:0007669"/>
    <property type="project" value="TreeGrafter"/>
</dbReference>
<dbReference type="InterPro" id="IPR007110">
    <property type="entry name" value="Ig-like_dom"/>
</dbReference>
<dbReference type="InterPro" id="IPR003598">
    <property type="entry name" value="Ig_sub2"/>
</dbReference>
<organism evidence="4 5">
    <name type="scientific">Plakobranchus ocellatus</name>
    <dbReference type="NCBI Taxonomy" id="259542"/>
    <lineage>
        <taxon>Eukaryota</taxon>
        <taxon>Metazoa</taxon>
        <taxon>Spiralia</taxon>
        <taxon>Lophotrochozoa</taxon>
        <taxon>Mollusca</taxon>
        <taxon>Gastropoda</taxon>
        <taxon>Heterobranchia</taxon>
        <taxon>Euthyneura</taxon>
        <taxon>Panpulmonata</taxon>
        <taxon>Sacoglossa</taxon>
        <taxon>Placobranchoidea</taxon>
        <taxon>Plakobranchidae</taxon>
        <taxon>Plakobranchus</taxon>
    </lineage>
</organism>
<reference evidence="4 5" key="1">
    <citation type="journal article" date="2021" name="Elife">
        <title>Chloroplast acquisition without the gene transfer in kleptoplastic sea slugs, Plakobranchus ocellatus.</title>
        <authorList>
            <person name="Maeda T."/>
            <person name="Takahashi S."/>
            <person name="Yoshida T."/>
            <person name="Shimamura S."/>
            <person name="Takaki Y."/>
            <person name="Nagai Y."/>
            <person name="Toyoda A."/>
            <person name="Suzuki Y."/>
            <person name="Arimoto A."/>
            <person name="Ishii H."/>
            <person name="Satoh N."/>
            <person name="Nishiyama T."/>
            <person name="Hasebe M."/>
            <person name="Maruyama T."/>
            <person name="Minagawa J."/>
            <person name="Obokata J."/>
            <person name="Shigenobu S."/>
        </authorList>
    </citation>
    <scope>NUCLEOTIDE SEQUENCE [LARGE SCALE GENOMIC DNA]</scope>
</reference>
<name>A0AAV3YHL3_9GAST</name>
<accession>A0AAV3YHL3</accession>
<dbReference type="PROSITE" id="PS50835">
    <property type="entry name" value="IG_LIKE"/>
    <property type="match status" value="1"/>
</dbReference>
<evidence type="ECO:0000256" key="2">
    <source>
        <dbReference type="ARBA" id="ARBA00023157"/>
    </source>
</evidence>